<name>A0A3G3IMB9_9GAMM</name>
<sequence length="46" mass="5065">MLLKKSVIIIKVEGLEVKDELLDKQVIQDVANDEVVEKTADTVPSA</sequence>
<dbReference type="EMBL" id="CP024634">
    <property type="protein sequence ID" value="AYQ56931.1"/>
    <property type="molecule type" value="Genomic_DNA"/>
</dbReference>
<evidence type="ECO:0000313" key="2">
    <source>
        <dbReference type="Proteomes" id="UP000278334"/>
    </source>
</evidence>
<proteinExistence type="predicted"/>
<dbReference type="Proteomes" id="UP000278334">
    <property type="component" value="Chromosome"/>
</dbReference>
<organism evidence="1 2">
    <name type="scientific">Bathymodiolus thermophilus thioautotrophic gill symbiont</name>
    <dbReference type="NCBI Taxonomy" id="2360"/>
    <lineage>
        <taxon>Bacteria</taxon>
        <taxon>Pseudomonadati</taxon>
        <taxon>Pseudomonadota</taxon>
        <taxon>Gammaproteobacteria</taxon>
        <taxon>sulfur-oxidizing symbionts</taxon>
    </lineage>
</organism>
<reference evidence="1 2" key="1">
    <citation type="submission" date="2017-11" db="EMBL/GenBank/DDBJ databases">
        <title>Genome sequence of the bacterial symbiont EPR9N from a vent mussel Bathymodiolus thermophilus.</title>
        <authorList>
            <person name="Won Y.-J."/>
        </authorList>
    </citation>
    <scope>NUCLEOTIDE SEQUENCE [LARGE SCALE GENOMIC DNA]</scope>
    <source>
        <strain evidence="1 2">EPR9N</strain>
    </source>
</reference>
<protein>
    <submittedName>
        <fullName evidence="1">Uncharacterized protein</fullName>
    </submittedName>
</protein>
<evidence type="ECO:0000313" key="1">
    <source>
        <dbReference type="EMBL" id="AYQ56931.1"/>
    </source>
</evidence>
<dbReference type="KEGG" id="bthg:MS2017_1234"/>
<gene>
    <name evidence="1" type="ORF">MS2017_1234</name>
</gene>
<accession>A0A3G3IMB9</accession>
<dbReference type="AlphaFoldDB" id="A0A3G3IMB9"/>